<dbReference type="CDD" id="cd09620">
    <property type="entry name" value="CBM9_like_3"/>
    <property type="match status" value="1"/>
</dbReference>
<dbReference type="AlphaFoldDB" id="A0A8J9X8Z8"/>
<protein>
    <recommendedName>
        <fullName evidence="1">Carbohydrate-binding domain-containing protein</fullName>
    </recommendedName>
</protein>
<name>A0A8J9X8Z8_PHATR</name>
<dbReference type="Pfam" id="PF06452">
    <property type="entry name" value="CBM9_1"/>
    <property type="match status" value="1"/>
</dbReference>
<dbReference type="PANTHER" id="PTHR35532:SF5">
    <property type="entry name" value="CARBOHYDRATE-BINDING DOMAIN-CONTAINING PROTEIN"/>
    <property type="match status" value="1"/>
</dbReference>
<accession>A0A8J9X8Z8</accession>
<dbReference type="PANTHER" id="PTHR35532">
    <property type="entry name" value="SIMILAR TO POLYHYDROXYALKANOATE DEPOLYMERASE"/>
    <property type="match status" value="1"/>
</dbReference>
<evidence type="ECO:0000313" key="2">
    <source>
        <dbReference type="EMBL" id="CAG9286841.1"/>
    </source>
</evidence>
<dbReference type="EMBL" id="OU594965">
    <property type="protein sequence ID" value="CAG9286841.1"/>
    <property type="molecule type" value="Genomic_DNA"/>
</dbReference>
<dbReference type="SUPFAM" id="SSF49344">
    <property type="entry name" value="CBD9-like"/>
    <property type="match status" value="1"/>
</dbReference>
<dbReference type="Gene3D" id="2.60.40.1190">
    <property type="match status" value="1"/>
</dbReference>
<dbReference type="GO" id="GO:0030246">
    <property type="term" value="F:carbohydrate binding"/>
    <property type="evidence" value="ECO:0007669"/>
    <property type="project" value="InterPro"/>
</dbReference>
<proteinExistence type="predicted"/>
<dbReference type="Proteomes" id="UP000836788">
    <property type="component" value="Chromosome 24"/>
</dbReference>
<sequence length="366" mass="41319">MTPSSIYDPHWALYPKAYVATRSIGPVEINGDLEKPVWNSVPWSDLFEDIQGNDAPANAISPAKTAFKAIYDDEHLYVGALLHPSPVFRTEAHFTTRNSPIYQTDSDFEVFFDLNGSNHGYKEFEVNALNTVWNLMLDKPYDDGGHEHSGRIAHRGDSAFYDVNSQTTAVQVLEGRLNDASNQGALWSVEMAFAFEDLAAHLPSPVPRPSPGTFWRINISRVELKGEVNWTWQPQKVWDPLLRKHHGKVAMHMPDSWGYLIFGDTVLELDNSSWRDPLWPTKLAAMNIYYAQYFYKSLNGFYTDCMEELAGYLDLEITSPFKVDLVADTDRFLATVSASDEDQAISILDDRLLQVIPSARMSSTAV</sequence>
<dbReference type="GO" id="GO:0004553">
    <property type="term" value="F:hydrolase activity, hydrolyzing O-glycosyl compounds"/>
    <property type="evidence" value="ECO:0007669"/>
    <property type="project" value="InterPro"/>
</dbReference>
<dbReference type="InterPro" id="IPR010502">
    <property type="entry name" value="Carb-bd_dom_fam9"/>
</dbReference>
<dbReference type="GO" id="GO:0016052">
    <property type="term" value="P:carbohydrate catabolic process"/>
    <property type="evidence" value="ECO:0007669"/>
    <property type="project" value="InterPro"/>
</dbReference>
<reference evidence="2" key="1">
    <citation type="submission" date="2022-02" db="EMBL/GenBank/DDBJ databases">
        <authorList>
            <person name="Giguere J D."/>
        </authorList>
    </citation>
    <scope>NUCLEOTIDE SEQUENCE</scope>
    <source>
        <strain evidence="2">CCAP 1055/1</strain>
    </source>
</reference>
<evidence type="ECO:0000259" key="1">
    <source>
        <dbReference type="Pfam" id="PF06452"/>
    </source>
</evidence>
<organism evidence="2">
    <name type="scientific">Phaeodactylum tricornutum</name>
    <name type="common">Diatom</name>
    <dbReference type="NCBI Taxonomy" id="2850"/>
    <lineage>
        <taxon>Eukaryota</taxon>
        <taxon>Sar</taxon>
        <taxon>Stramenopiles</taxon>
        <taxon>Ochrophyta</taxon>
        <taxon>Bacillariophyta</taxon>
        <taxon>Bacillariophyceae</taxon>
        <taxon>Bacillariophycidae</taxon>
        <taxon>Naviculales</taxon>
        <taxon>Phaeodactylaceae</taxon>
        <taxon>Phaeodactylum</taxon>
    </lineage>
</organism>
<feature type="domain" description="Carbohydrate-binding" evidence="1">
    <location>
        <begin position="29"/>
        <end position="135"/>
    </location>
</feature>
<gene>
    <name evidence="2" type="ORF">PTTT1_LOCUS33626</name>
</gene>